<organism evidence="12 13">
    <name type="scientific">Purpureocillium lilacinum</name>
    <name type="common">Paecilomyces lilacinus</name>
    <dbReference type="NCBI Taxonomy" id="33203"/>
    <lineage>
        <taxon>Eukaryota</taxon>
        <taxon>Fungi</taxon>
        <taxon>Dikarya</taxon>
        <taxon>Ascomycota</taxon>
        <taxon>Pezizomycotina</taxon>
        <taxon>Sordariomycetes</taxon>
        <taxon>Hypocreomycetidae</taxon>
        <taxon>Hypocreales</taxon>
        <taxon>Ophiocordycipitaceae</taxon>
        <taxon>Purpureocillium</taxon>
    </lineage>
</organism>
<proteinExistence type="inferred from homology"/>
<dbReference type="FunFam" id="3.30.450.190:FF:000005">
    <property type="entry name" value="Gtr1 g domain containing protein"/>
    <property type="match status" value="1"/>
</dbReference>
<name>A0A2U3DXZ9_PURLI</name>
<dbReference type="InterPro" id="IPR007110">
    <property type="entry name" value="Ig-like_dom"/>
</dbReference>
<evidence type="ECO:0000313" key="13">
    <source>
        <dbReference type="Proteomes" id="UP000245956"/>
    </source>
</evidence>
<dbReference type="Gene3D" id="3.40.50.300">
    <property type="entry name" value="P-loop containing nucleotide triphosphate hydrolases"/>
    <property type="match status" value="1"/>
</dbReference>
<dbReference type="InterPro" id="IPR006762">
    <property type="entry name" value="Gtr1_RagA"/>
</dbReference>
<evidence type="ECO:0000256" key="1">
    <source>
        <dbReference type="ARBA" id="ARBA00004308"/>
    </source>
</evidence>
<feature type="domain" description="Ig-like" evidence="11">
    <location>
        <begin position="563"/>
        <end position="604"/>
    </location>
</feature>
<dbReference type="InterPro" id="IPR027417">
    <property type="entry name" value="P-loop_NTPase"/>
</dbReference>
<dbReference type="Pfam" id="PF01187">
    <property type="entry name" value="MIF"/>
    <property type="match status" value="1"/>
</dbReference>
<dbReference type="GO" id="GO:0003924">
    <property type="term" value="F:GTPase activity"/>
    <property type="evidence" value="ECO:0007669"/>
    <property type="project" value="TreeGrafter"/>
</dbReference>
<dbReference type="GO" id="GO:0010507">
    <property type="term" value="P:negative regulation of autophagy"/>
    <property type="evidence" value="ECO:0007669"/>
    <property type="project" value="TreeGrafter"/>
</dbReference>
<feature type="transmembrane region" description="Helical" evidence="10">
    <location>
        <begin position="496"/>
        <end position="526"/>
    </location>
</feature>
<evidence type="ECO:0000256" key="5">
    <source>
        <dbReference type="ARBA" id="ARBA00022801"/>
    </source>
</evidence>
<keyword evidence="6" id="KW-0342">GTP-binding</keyword>
<dbReference type="PROSITE" id="PS50835">
    <property type="entry name" value="IG_LIKE"/>
    <property type="match status" value="1"/>
</dbReference>
<dbReference type="PANTHER" id="PTHR11259:SF2">
    <property type="entry name" value="GH16429P"/>
    <property type="match status" value="1"/>
</dbReference>
<evidence type="ECO:0000256" key="2">
    <source>
        <dbReference type="ARBA" id="ARBA00005851"/>
    </source>
</evidence>
<keyword evidence="5" id="KW-0378">Hydrolase</keyword>
<comment type="catalytic activity">
    <reaction evidence="8">
        <text>GTP + H2O = GDP + phosphate + H(+)</text>
        <dbReference type="Rhea" id="RHEA:19669"/>
        <dbReference type="ChEBI" id="CHEBI:15377"/>
        <dbReference type="ChEBI" id="CHEBI:15378"/>
        <dbReference type="ChEBI" id="CHEBI:37565"/>
        <dbReference type="ChEBI" id="CHEBI:43474"/>
        <dbReference type="ChEBI" id="CHEBI:58189"/>
    </reaction>
    <physiologicalReaction direction="left-to-right" evidence="8">
        <dbReference type="Rhea" id="RHEA:19670"/>
    </physiologicalReaction>
</comment>
<comment type="similarity">
    <text evidence="3">Belongs to the GTR/RAG GTP-binding protein family.</text>
</comment>
<dbReference type="PANTHER" id="PTHR11259">
    <property type="entry name" value="RAS-RELATED GTP BINDING RAG/GTR YEAST"/>
    <property type="match status" value="1"/>
</dbReference>
<keyword evidence="4" id="KW-0547">Nucleotide-binding</keyword>
<dbReference type="FunFam" id="3.40.50.300:FF:000643">
    <property type="entry name" value="Small monomeric GTPase (Gtr2)"/>
    <property type="match status" value="1"/>
</dbReference>
<protein>
    <recommendedName>
        <fullName evidence="11">Ig-like domain-containing protein</fullName>
    </recommendedName>
</protein>
<dbReference type="GO" id="GO:0000329">
    <property type="term" value="C:fungal-type vacuole membrane"/>
    <property type="evidence" value="ECO:0007669"/>
    <property type="project" value="TreeGrafter"/>
</dbReference>
<evidence type="ECO:0000313" key="12">
    <source>
        <dbReference type="EMBL" id="PWI67112.1"/>
    </source>
</evidence>
<evidence type="ECO:0000259" key="11">
    <source>
        <dbReference type="PROSITE" id="PS50835"/>
    </source>
</evidence>
<dbReference type="Gene3D" id="3.30.429.10">
    <property type="entry name" value="Macrophage Migration Inhibitory Factor"/>
    <property type="match status" value="1"/>
</dbReference>
<sequence length="1066" mass="116851">MIRTGTPVHSRSASPAVMGVPMSRKPLPRNPPARPPPPPSISLMERRIGTDLSRPSLEPLVEREANRFITEPRIPQIGDATGPSRQASPLAHKVSGSPKDQIRAQAIVLAEVRTNVMVTNEYTFITELSTHLSIRYGRPVTSIVVTLQHSICMLFGGSFEPAYTITVSALPGQMQMTSNKRNVALLQAHLFQALRVPPKRGFVRFAPVTDDCSGWGGKTVAGQIAEAMGTAVKGPGREQGNEAGRGGFKLRAKTLRPAEPEAATRSGTLTPIPPASRQGVPKKESSSATPTSRPTEPPEAAAAQDKAEKRTLVDKLFRRNRNTERCDGGQSMLGGLPGGVQERMSAGVLDRFDGPDGPGNGGRPPAKADELSLALPTPSLLDVPVLARRRDPRDSRTVANRPLQSGQRRNCRPADARLPRKGTSLGPGLPDPDSHRPCRQPSLALSHSHPDQGRRRATWMLRRASQGASQPDHGGEWRHLPRFVASSRFRFGLTPLAPAFVVLALRIVALLLLLVVVVVVVVLLLVPSRHGISLPPLLVLGGWLDVARHPRPTDASVTRPLYPRLEVLPLLAPLRPGSKEAREALAVAFTCVIPDSQPHAEVNWTYGTRRGPQASTWHGTASRGDGLNTAPLCNVLRCAPNASPSLPLPVLFAPVEEPLWSSPVELFSLMTLNPPIRSELLAELGNDPNLIPHSRIGTMSPAALNLRRIQQQTGTRASAKDAGKPADPSATQPAKGKPRLLLMGQRRSGKSSISSVVFHKLPPNETLFLESTARIQKDSMASFMDFQVWDFPGQIDVFENSDFDMDAIFGEIGALIWVIDAQDDYLEAVARLNSTILALQGHYPNINIEVFIHKVDGLSDDYKLDIQRDITIRIQDELSDNGFENAPVTFHLTSIYNHSIFEAFSRVIQKLIPRLGTLESMLTNLCRTCRFEKAYLFDVLSKIYIATDSATADMASYEICSDYIDVIIDITEVYGTWQRSDESRKKLEAEPWNSKLDDQIGCSTAESCLVLHDSNKPIMLREVDRYLALVAIMKDDSYDRMPLVNMNVEAVVEGLTEFFDITKPRK</sequence>
<dbReference type="Gene3D" id="3.30.450.190">
    <property type="match status" value="1"/>
</dbReference>
<comment type="caution">
    <text evidence="12">The sequence shown here is derived from an EMBL/GenBank/DDBJ whole genome shotgun (WGS) entry which is preliminary data.</text>
</comment>
<dbReference type="GO" id="GO:1904263">
    <property type="term" value="P:positive regulation of TORC1 signaling"/>
    <property type="evidence" value="ECO:0007669"/>
    <property type="project" value="TreeGrafter"/>
</dbReference>
<keyword evidence="10" id="KW-1133">Transmembrane helix</keyword>
<gene>
    <name evidence="12" type="ORF">PCL_04274</name>
</gene>
<feature type="region of interest" description="Disordered" evidence="9">
    <location>
        <begin position="1"/>
        <end position="56"/>
    </location>
</feature>
<evidence type="ECO:0000256" key="6">
    <source>
        <dbReference type="ARBA" id="ARBA00023134"/>
    </source>
</evidence>
<feature type="compositionally biased region" description="Pro residues" evidence="9">
    <location>
        <begin position="28"/>
        <end position="40"/>
    </location>
</feature>
<accession>A0A2U3DXZ9</accession>
<dbReference type="EMBL" id="LCWV01000020">
    <property type="protein sequence ID" value="PWI67112.1"/>
    <property type="molecule type" value="Genomic_DNA"/>
</dbReference>
<evidence type="ECO:0000256" key="8">
    <source>
        <dbReference type="ARBA" id="ARBA00049117"/>
    </source>
</evidence>
<dbReference type="CDD" id="cd11385">
    <property type="entry name" value="RagC_like"/>
    <property type="match status" value="1"/>
</dbReference>
<evidence type="ECO:0000256" key="9">
    <source>
        <dbReference type="SAM" id="MobiDB-lite"/>
    </source>
</evidence>
<feature type="region of interest" description="Disordered" evidence="9">
    <location>
        <begin position="74"/>
        <end position="96"/>
    </location>
</feature>
<feature type="region of interest" description="Disordered" evidence="9">
    <location>
        <begin position="383"/>
        <end position="456"/>
    </location>
</feature>
<comment type="subcellular location">
    <subcellularLocation>
        <location evidence="1">Endomembrane system</location>
    </subcellularLocation>
</comment>
<dbReference type="AlphaFoldDB" id="A0A2U3DXZ9"/>
<dbReference type="Pfam" id="PF04670">
    <property type="entry name" value="Gtr1_RagA"/>
    <property type="match status" value="1"/>
</dbReference>
<evidence type="ECO:0000256" key="4">
    <source>
        <dbReference type="ARBA" id="ARBA00022741"/>
    </source>
</evidence>
<dbReference type="GO" id="GO:1990131">
    <property type="term" value="C:Gtr1-Gtr2 GTPase complex"/>
    <property type="evidence" value="ECO:0007669"/>
    <property type="project" value="TreeGrafter"/>
</dbReference>
<keyword evidence="7 10" id="KW-0472">Membrane</keyword>
<dbReference type="InterPro" id="IPR001398">
    <property type="entry name" value="Macrophage_inhib_fac"/>
</dbReference>
<keyword evidence="10" id="KW-0812">Transmembrane</keyword>
<reference evidence="12 13" key="1">
    <citation type="journal article" date="2016" name="Front. Microbiol.">
        <title>Genome and transcriptome sequences reveal the specific parasitism of the nematophagous Purpureocillium lilacinum 36-1.</title>
        <authorList>
            <person name="Xie J."/>
            <person name="Li S."/>
            <person name="Mo C."/>
            <person name="Xiao X."/>
            <person name="Peng D."/>
            <person name="Wang G."/>
            <person name="Xiao Y."/>
        </authorList>
    </citation>
    <scope>NUCLEOTIDE SEQUENCE [LARGE SCALE GENOMIC DNA]</scope>
    <source>
        <strain evidence="12 13">36-1</strain>
    </source>
</reference>
<feature type="region of interest" description="Disordered" evidence="9">
    <location>
        <begin position="711"/>
        <end position="739"/>
    </location>
</feature>
<dbReference type="GO" id="GO:0005525">
    <property type="term" value="F:GTP binding"/>
    <property type="evidence" value="ECO:0007669"/>
    <property type="project" value="UniProtKB-KW"/>
</dbReference>
<feature type="compositionally biased region" description="Basic and acidic residues" evidence="9">
    <location>
        <begin position="305"/>
        <end position="327"/>
    </location>
</feature>
<dbReference type="SUPFAM" id="SSF52540">
    <property type="entry name" value="P-loop containing nucleoside triphosphate hydrolases"/>
    <property type="match status" value="1"/>
</dbReference>
<dbReference type="GO" id="GO:0005634">
    <property type="term" value="C:nucleus"/>
    <property type="evidence" value="ECO:0007669"/>
    <property type="project" value="TreeGrafter"/>
</dbReference>
<evidence type="ECO:0000256" key="3">
    <source>
        <dbReference type="ARBA" id="ARBA00007756"/>
    </source>
</evidence>
<dbReference type="SUPFAM" id="SSF55331">
    <property type="entry name" value="Tautomerase/MIF"/>
    <property type="match status" value="1"/>
</dbReference>
<evidence type="ECO:0000256" key="7">
    <source>
        <dbReference type="ARBA" id="ARBA00023136"/>
    </source>
</evidence>
<dbReference type="InterPro" id="IPR039400">
    <property type="entry name" value="RagC/D"/>
</dbReference>
<feature type="region of interest" description="Disordered" evidence="9">
    <location>
        <begin position="255"/>
        <end position="369"/>
    </location>
</feature>
<evidence type="ECO:0000256" key="10">
    <source>
        <dbReference type="SAM" id="Phobius"/>
    </source>
</evidence>
<dbReference type="GO" id="GO:0012505">
    <property type="term" value="C:endomembrane system"/>
    <property type="evidence" value="ECO:0007669"/>
    <property type="project" value="UniProtKB-SubCell"/>
</dbReference>
<dbReference type="Proteomes" id="UP000245956">
    <property type="component" value="Unassembled WGS sequence"/>
</dbReference>
<dbReference type="InterPro" id="IPR014347">
    <property type="entry name" value="Tautomerase/MIF_sf"/>
</dbReference>
<comment type="similarity">
    <text evidence="2">Belongs to the MIF family.</text>
</comment>
<dbReference type="GO" id="GO:0009267">
    <property type="term" value="P:cellular response to starvation"/>
    <property type="evidence" value="ECO:0007669"/>
    <property type="project" value="TreeGrafter"/>
</dbReference>